<dbReference type="OrthoDB" id="3599883at2759"/>
<keyword evidence="3" id="KW-1185">Reference proteome</keyword>
<dbReference type="EMBL" id="JAADJZ010000005">
    <property type="protein sequence ID" value="KAF2875299.1"/>
    <property type="molecule type" value="Genomic_DNA"/>
</dbReference>
<dbReference type="AlphaFoldDB" id="A0A7C8MDY0"/>
<accession>A0A7C8MDY0</accession>
<feature type="region of interest" description="Disordered" evidence="1">
    <location>
        <begin position="281"/>
        <end position="301"/>
    </location>
</feature>
<evidence type="ECO:0000313" key="3">
    <source>
        <dbReference type="Proteomes" id="UP000481861"/>
    </source>
</evidence>
<gene>
    <name evidence="2" type="ORF">BDV95DRAFT_485671</name>
</gene>
<name>A0A7C8MDY0_9PLEO</name>
<dbReference type="InterPro" id="IPR024368">
    <property type="entry name" value="Ecl1/2/3"/>
</dbReference>
<feature type="region of interest" description="Disordered" evidence="1">
    <location>
        <begin position="1"/>
        <end position="52"/>
    </location>
</feature>
<feature type="compositionally biased region" description="Polar residues" evidence="1">
    <location>
        <begin position="127"/>
        <end position="148"/>
    </location>
</feature>
<evidence type="ECO:0000313" key="2">
    <source>
        <dbReference type="EMBL" id="KAF2875299.1"/>
    </source>
</evidence>
<feature type="region of interest" description="Disordered" evidence="1">
    <location>
        <begin position="123"/>
        <end position="232"/>
    </location>
</feature>
<feature type="compositionally biased region" description="Polar residues" evidence="1">
    <location>
        <begin position="186"/>
        <end position="218"/>
    </location>
</feature>
<reference evidence="2 3" key="1">
    <citation type="submission" date="2020-01" db="EMBL/GenBank/DDBJ databases">
        <authorList>
            <consortium name="DOE Joint Genome Institute"/>
            <person name="Haridas S."/>
            <person name="Albert R."/>
            <person name="Binder M."/>
            <person name="Bloem J."/>
            <person name="Labutti K."/>
            <person name="Salamov A."/>
            <person name="Andreopoulos B."/>
            <person name="Baker S.E."/>
            <person name="Barry K."/>
            <person name="Bills G."/>
            <person name="Bluhm B.H."/>
            <person name="Cannon C."/>
            <person name="Castanera R."/>
            <person name="Culley D.E."/>
            <person name="Daum C."/>
            <person name="Ezra D."/>
            <person name="Gonzalez J.B."/>
            <person name="Henrissat B."/>
            <person name="Kuo A."/>
            <person name="Liang C."/>
            <person name="Lipzen A."/>
            <person name="Lutzoni F."/>
            <person name="Magnuson J."/>
            <person name="Mondo S."/>
            <person name="Nolan M."/>
            <person name="Ohm R."/>
            <person name="Pangilinan J."/>
            <person name="Park H.-J.H."/>
            <person name="Ramirez L."/>
            <person name="Alfaro M."/>
            <person name="Sun H."/>
            <person name="Tritt A."/>
            <person name="Yoshinaga Y."/>
            <person name="Zwiers L.-H.L."/>
            <person name="Turgeon B.G."/>
            <person name="Goodwin S.B."/>
            <person name="Spatafora J.W."/>
            <person name="Crous P.W."/>
            <person name="Grigoriev I.V."/>
        </authorList>
    </citation>
    <scope>NUCLEOTIDE SEQUENCE [LARGE SCALE GENOMIC DNA]</scope>
    <source>
        <strain evidence="2 3">CBS 611.86</strain>
    </source>
</reference>
<dbReference type="Pfam" id="PF12855">
    <property type="entry name" value="Ecl1"/>
    <property type="match status" value="1"/>
</dbReference>
<comment type="caution">
    <text evidence="2">The sequence shown here is derived from an EMBL/GenBank/DDBJ whole genome shotgun (WGS) entry which is preliminary data.</text>
</comment>
<feature type="compositionally biased region" description="Polar residues" evidence="1">
    <location>
        <begin position="165"/>
        <end position="175"/>
    </location>
</feature>
<organism evidence="2 3">
    <name type="scientific">Massariosphaeria phaeospora</name>
    <dbReference type="NCBI Taxonomy" id="100035"/>
    <lineage>
        <taxon>Eukaryota</taxon>
        <taxon>Fungi</taxon>
        <taxon>Dikarya</taxon>
        <taxon>Ascomycota</taxon>
        <taxon>Pezizomycotina</taxon>
        <taxon>Dothideomycetes</taxon>
        <taxon>Pleosporomycetidae</taxon>
        <taxon>Pleosporales</taxon>
        <taxon>Pleosporales incertae sedis</taxon>
        <taxon>Massariosphaeria</taxon>
    </lineage>
</organism>
<evidence type="ECO:0008006" key="4">
    <source>
        <dbReference type="Google" id="ProtNLM"/>
    </source>
</evidence>
<protein>
    <recommendedName>
        <fullName evidence="4">Life-span regulatory factor-domain-containing protein</fullName>
    </recommendedName>
</protein>
<proteinExistence type="predicted"/>
<sequence length="301" mass="32760">MATHHSNRLSNVSKRSTPAYARPSKPAPLSKRTGAFKASYKTAHPRTEDVDDEEGMATSFLQYCTTCEKQIIVPNNAVLYCSESCRRRDTKKELTSPFEQSPPTTPFANFSFDDFHFRDIVAPRSPTAPSKRSSCAFSDMSSDDNATSSDEKQTLESDASRYLRQFQSANASAETTVRPLRPRYSRASTSQATFSAAPSLSHTPASSMGFSLPYTPSTRPLPPRNNPHSSSYGARSIELVTPLTYPSATSSSPPQYSLKTAPISHTSTSHIEGEIMYQKSPISSASPSHGGLGRLLASTPC</sequence>
<feature type="compositionally biased region" description="Basic and acidic residues" evidence="1">
    <location>
        <begin position="149"/>
        <end position="161"/>
    </location>
</feature>
<evidence type="ECO:0000256" key="1">
    <source>
        <dbReference type="SAM" id="MobiDB-lite"/>
    </source>
</evidence>
<dbReference type="Proteomes" id="UP000481861">
    <property type="component" value="Unassembled WGS sequence"/>
</dbReference>